<dbReference type="SUPFAM" id="SSF52540">
    <property type="entry name" value="P-loop containing nucleoside triphosphate hydrolases"/>
    <property type="match status" value="2"/>
</dbReference>
<evidence type="ECO:0000256" key="5">
    <source>
        <dbReference type="ARBA" id="ARBA00022840"/>
    </source>
</evidence>
<gene>
    <name evidence="13 14" type="primary">LOC111598962</name>
</gene>
<keyword evidence="7 9" id="KW-0472">Membrane</keyword>
<evidence type="ECO:0000313" key="14">
    <source>
        <dbReference type="RefSeq" id="XP_030080524.1"/>
    </source>
</evidence>
<feature type="domain" description="ABC transporter" evidence="10">
    <location>
        <begin position="1109"/>
        <end position="1344"/>
    </location>
</feature>
<dbReference type="PANTHER" id="PTHR24223:SF448">
    <property type="entry name" value="FI20146P1-RELATED"/>
    <property type="match status" value="1"/>
</dbReference>
<feature type="compositionally biased region" description="Basic and acidic residues" evidence="8">
    <location>
        <begin position="674"/>
        <end position="686"/>
    </location>
</feature>
<evidence type="ECO:0000259" key="10">
    <source>
        <dbReference type="PROSITE" id="PS50893"/>
    </source>
</evidence>
<evidence type="ECO:0000256" key="6">
    <source>
        <dbReference type="ARBA" id="ARBA00022989"/>
    </source>
</evidence>
<feature type="region of interest" description="Disordered" evidence="8">
    <location>
        <begin position="674"/>
        <end position="698"/>
    </location>
</feature>
<keyword evidence="12" id="KW-1185">Reference proteome</keyword>
<evidence type="ECO:0000256" key="8">
    <source>
        <dbReference type="SAM" id="MobiDB-lite"/>
    </source>
</evidence>
<evidence type="ECO:0000256" key="2">
    <source>
        <dbReference type="ARBA" id="ARBA00022448"/>
    </source>
</evidence>
<dbReference type="CDD" id="cd03250">
    <property type="entry name" value="ABCC_MRP_domain1"/>
    <property type="match status" value="1"/>
</dbReference>
<dbReference type="Pfam" id="PF00005">
    <property type="entry name" value="ABC_tran"/>
    <property type="match status" value="2"/>
</dbReference>
<dbReference type="Pfam" id="PF00664">
    <property type="entry name" value="ABC_membrane"/>
    <property type="match status" value="2"/>
</dbReference>
<dbReference type="PANTHER" id="PTHR24223">
    <property type="entry name" value="ATP-BINDING CASSETTE SUB-FAMILY C"/>
    <property type="match status" value="1"/>
</dbReference>
<dbReference type="FunFam" id="1.20.1560.10:FF:000026">
    <property type="entry name" value="Multidrug resistance-associated protein lethal(2)03659"/>
    <property type="match status" value="1"/>
</dbReference>
<dbReference type="SMART" id="SM00382">
    <property type="entry name" value="AAA"/>
    <property type="match status" value="2"/>
</dbReference>
<dbReference type="SUPFAM" id="SSF90123">
    <property type="entry name" value="ABC transporter transmembrane region"/>
    <property type="match status" value="2"/>
</dbReference>
<feature type="transmembrane region" description="Helical" evidence="9">
    <location>
        <begin position="85"/>
        <end position="104"/>
    </location>
</feature>
<reference evidence="13 14" key="1">
    <citation type="submission" date="2025-04" db="UniProtKB">
        <authorList>
            <consortium name="RefSeq"/>
        </authorList>
    </citation>
    <scope>IDENTIFICATION</scope>
    <source>
        <strain evidence="13 14">15085-1641.00</strain>
        <tissue evidence="13 14">Whole body</tissue>
    </source>
</reference>
<feature type="compositionally biased region" description="Basic and acidic residues" evidence="8">
    <location>
        <begin position="417"/>
        <end position="427"/>
    </location>
</feature>
<feature type="domain" description="ABC transmembrane type-1" evidence="11">
    <location>
        <begin position="816"/>
        <end position="1071"/>
    </location>
</feature>
<dbReference type="InterPro" id="IPR036640">
    <property type="entry name" value="ABC1_TM_sf"/>
</dbReference>
<keyword evidence="2" id="KW-0813">Transport</keyword>
<keyword evidence="6 9" id="KW-1133">Transmembrane helix</keyword>
<feature type="transmembrane region" description="Helical" evidence="9">
    <location>
        <begin position="833"/>
        <end position="858"/>
    </location>
</feature>
<feature type="transmembrane region" description="Helical" evidence="9">
    <location>
        <begin position="312"/>
        <end position="333"/>
    </location>
</feature>
<dbReference type="GeneID" id="111598962"/>
<dbReference type="PROSITE" id="PS50929">
    <property type="entry name" value="ABC_TM1F"/>
    <property type="match status" value="2"/>
</dbReference>
<dbReference type="Proteomes" id="UP000504633">
    <property type="component" value="Unplaced"/>
</dbReference>
<dbReference type="FunFam" id="3.40.50.300:FF:000482">
    <property type="entry name" value="Multidrug resistance-associated protein member 4"/>
    <property type="match status" value="1"/>
</dbReference>
<accession>A0A6J1M108</accession>
<feature type="transmembrane region" description="Helical" evidence="9">
    <location>
        <begin position="902"/>
        <end position="925"/>
    </location>
</feature>
<keyword evidence="4" id="KW-0547">Nucleotide-binding</keyword>
<sequence>MQSVKTADLPENPREHANFISAACFWYTMPTFLKGRKKVLETEDLFKALKEHKSESLGNELCDAWERELQKQQLNSKKEPSMLRALLRVFGLHFGMLGLVLFMLELGLRTVQPLCLLKLISYYTYGTDSKDNAYYYAAGVVGCSALNVIIMHPYMLGTMHVGMKMRVAICSMIYRKSLRLSKTALGDTTAGHIVNLMSNDVGRLDLATIFVHYLWVGPLQTLFITYLMYLEIEIAAVFGVAFMLLFIPLQAWLGKKTSVLRMRTALRTDERVRMMNEIIAGIQVIKMYAWELPFETMVAFARKKEINAIRHVSYIRGILLSFIIFLTRVSIFLSLVGYVLLGTFLTPEVAFVITAYYNILRTTMTVFFPQGISQMAEALISVKRVQAFMQYEETDVTDKSLDVPLVSPGSNQTTVHSKLEQETEDAKEKLLTPTKLPHINENAMLSEAQISINALKAKWDISSPDYTLNGVNLRVQPGTMLGIVGRTGAGKSSLIQAILGELRAESGEIRVNGTFSYASQEPWLFTGTVRQNILFGQAMDRRRYAQVVKNCALERDFELLPYGDKTIVGERGASLSGGQKARISLARAVYRQTAIYLLDDPLSAVDPHVARHLFEKCMRGFLRDRIVILVTHQLQFLQHADQIVILDKGQVSAVGTYESLRESGLDFAAMLADSSRDEHGSEERSRSGSGSASDKRRNSEQSLLSLADSCLDEATAAQMHVQESQEQGRIGLALYNKYFKAGGGIFAFIVMMGFCVLSQLMASLGDYFLSYWVAKKGNVRSMNNNGTLMADSSASPVANDTVAIGSEHVLESRLCNWLNDLGWSVDAERLDTYLFTLITIATIAITLARSFLFFNLAMKASTKLHNLMFRGITRAAMYFFNTNPSGRILNRFSKDMGQVDEILPAVMMDVIQIFLALGGIVIVIAIVNPLFLVPTAVLGIIFYQLRTFYLKTSRNIKRLEAITRSPIYSHMTASLTGLSTIRAFGAQRVLITEFDNHQNLHSSAFYMFISTSRAFGYWLDCFCVIYIAIVTLSFFIYPPANGGEVGLAITQAMGMTGMVQWGMRQSAELENTMTAVERVVEYEDIEPEGALEAPADKKPPASWPEHGKIAFEELSLRYFPDPKSENVLKSLNFVIKAREKVGIVGRTGAGKSSLINALFRLSYTDGSILIDKRDTQAMGLHDLRSKISIIPQEPVLFSGTMRYNLDPFDEYSDSKLWSSLEEVKLKDVVAELSSGLQSKITEGGTNFSVGQRQLVCLARAILRENRILVMDEATANVDPQTDALIQATIRNKFKDCTVLTIAHRLHTIMDSDKVLVMDAGQVVEFGAPYELLTSAESKVFHDMVKQTGKATYDNLFHVAKKAFEAAQQSRRLSS</sequence>
<evidence type="ECO:0000256" key="1">
    <source>
        <dbReference type="ARBA" id="ARBA00004141"/>
    </source>
</evidence>
<dbReference type="Gene3D" id="1.20.1560.10">
    <property type="entry name" value="ABC transporter type 1, transmembrane domain"/>
    <property type="match status" value="2"/>
</dbReference>
<dbReference type="PROSITE" id="PS50893">
    <property type="entry name" value="ABC_TRANSPORTER_2"/>
    <property type="match status" value="2"/>
</dbReference>
<dbReference type="CDD" id="cd03244">
    <property type="entry name" value="ABCC_MRP_domain2"/>
    <property type="match status" value="1"/>
</dbReference>
<dbReference type="KEGG" id="dhe:111598962"/>
<evidence type="ECO:0000256" key="3">
    <source>
        <dbReference type="ARBA" id="ARBA00022692"/>
    </source>
</evidence>
<feature type="transmembrane region" description="Helical" evidence="9">
    <location>
        <begin position="234"/>
        <end position="253"/>
    </location>
</feature>
<keyword evidence="3 9" id="KW-0812">Transmembrane</keyword>
<proteinExistence type="predicted"/>
<dbReference type="Gene3D" id="3.40.50.300">
    <property type="entry name" value="P-loop containing nucleotide triphosphate hydrolases"/>
    <property type="match status" value="2"/>
</dbReference>
<dbReference type="GO" id="GO:0016887">
    <property type="term" value="F:ATP hydrolysis activity"/>
    <property type="evidence" value="ECO:0007669"/>
    <property type="project" value="InterPro"/>
</dbReference>
<dbReference type="InterPro" id="IPR017871">
    <property type="entry name" value="ABC_transporter-like_CS"/>
</dbReference>
<dbReference type="FunFam" id="3.40.50.300:FF:000163">
    <property type="entry name" value="Multidrug resistance-associated protein member 4"/>
    <property type="match status" value="1"/>
</dbReference>
<dbReference type="OMA" id="FWNIIVI"/>
<dbReference type="GO" id="GO:0140359">
    <property type="term" value="F:ABC-type transporter activity"/>
    <property type="evidence" value="ECO:0007669"/>
    <property type="project" value="InterPro"/>
</dbReference>
<evidence type="ECO:0000313" key="13">
    <source>
        <dbReference type="RefSeq" id="XP_023170216.2"/>
    </source>
</evidence>
<evidence type="ECO:0000259" key="11">
    <source>
        <dbReference type="PROSITE" id="PS50929"/>
    </source>
</evidence>
<dbReference type="InterPro" id="IPR003439">
    <property type="entry name" value="ABC_transporter-like_ATP-bd"/>
</dbReference>
<dbReference type="RefSeq" id="XP_023170216.2">
    <property type="nucleotide sequence ID" value="XM_023314448.2"/>
</dbReference>
<organism evidence="12 13">
    <name type="scientific">Drosophila hydei</name>
    <name type="common">Fruit fly</name>
    <dbReference type="NCBI Taxonomy" id="7224"/>
    <lineage>
        <taxon>Eukaryota</taxon>
        <taxon>Metazoa</taxon>
        <taxon>Ecdysozoa</taxon>
        <taxon>Arthropoda</taxon>
        <taxon>Hexapoda</taxon>
        <taxon>Insecta</taxon>
        <taxon>Pterygota</taxon>
        <taxon>Neoptera</taxon>
        <taxon>Endopterygota</taxon>
        <taxon>Diptera</taxon>
        <taxon>Brachycera</taxon>
        <taxon>Muscomorpha</taxon>
        <taxon>Ephydroidea</taxon>
        <taxon>Drosophilidae</taxon>
        <taxon>Drosophila</taxon>
    </lineage>
</organism>
<feature type="transmembrane region" description="Helical" evidence="9">
    <location>
        <begin position="738"/>
        <end position="762"/>
    </location>
</feature>
<evidence type="ECO:0000256" key="9">
    <source>
        <dbReference type="SAM" id="Phobius"/>
    </source>
</evidence>
<dbReference type="OrthoDB" id="6500128at2759"/>
<evidence type="ECO:0000256" key="4">
    <source>
        <dbReference type="ARBA" id="ARBA00022741"/>
    </source>
</evidence>
<feature type="transmembrane region" description="Helical" evidence="9">
    <location>
        <begin position="931"/>
        <end position="949"/>
    </location>
</feature>
<feature type="domain" description="ABC transmembrane type-1" evidence="11">
    <location>
        <begin position="97"/>
        <end position="376"/>
    </location>
</feature>
<dbReference type="RefSeq" id="XP_030080524.1">
    <property type="nucleotide sequence ID" value="XM_030224664.1"/>
</dbReference>
<feature type="transmembrane region" description="Helical" evidence="9">
    <location>
        <begin position="133"/>
        <end position="156"/>
    </location>
</feature>
<feature type="transmembrane region" description="Helical" evidence="9">
    <location>
        <begin position="206"/>
        <end position="228"/>
    </location>
</feature>
<dbReference type="InterPro" id="IPR011527">
    <property type="entry name" value="ABC1_TM_dom"/>
</dbReference>
<protein>
    <submittedName>
        <fullName evidence="13 14">Probable multidrug resistance-associated protein lethal(2)03659</fullName>
    </submittedName>
</protein>
<dbReference type="InterPro" id="IPR050173">
    <property type="entry name" value="ABC_transporter_C-like"/>
</dbReference>
<feature type="domain" description="ABC transporter" evidence="10">
    <location>
        <begin position="450"/>
        <end position="673"/>
    </location>
</feature>
<dbReference type="PROSITE" id="PS00211">
    <property type="entry name" value="ABC_TRANSPORTER_1"/>
    <property type="match status" value="2"/>
</dbReference>
<dbReference type="FunFam" id="1.20.1560.10:FF:000014">
    <property type="entry name" value="Multidrug resistance-associated protein member 4"/>
    <property type="match status" value="1"/>
</dbReference>
<evidence type="ECO:0000256" key="7">
    <source>
        <dbReference type="ARBA" id="ARBA00023136"/>
    </source>
</evidence>
<comment type="subcellular location">
    <subcellularLocation>
        <location evidence="1">Membrane</location>
        <topology evidence="1">Multi-pass membrane protein</topology>
    </subcellularLocation>
</comment>
<keyword evidence="5" id="KW-0067">ATP-binding</keyword>
<dbReference type="InterPro" id="IPR027417">
    <property type="entry name" value="P-loop_NTPase"/>
</dbReference>
<name>A0A6J1M108_DROHY</name>
<evidence type="ECO:0000313" key="12">
    <source>
        <dbReference type="Proteomes" id="UP000504633"/>
    </source>
</evidence>
<dbReference type="GO" id="GO:0005524">
    <property type="term" value="F:ATP binding"/>
    <property type="evidence" value="ECO:0007669"/>
    <property type="project" value="UniProtKB-KW"/>
</dbReference>
<dbReference type="GO" id="GO:0016020">
    <property type="term" value="C:membrane"/>
    <property type="evidence" value="ECO:0007669"/>
    <property type="project" value="UniProtKB-SubCell"/>
</dbReference>
<feature type="transmembrane region" description="Helical" evidence="9">
    <location>
        <begin position="1015"/>
        <end position="1037"/>
    </location>
</feature>
<feature type="region of interest" description="Disordered" evidence="8">
    <location>
        <begin position="408"/>
        <end position="427"/>
    </location>
</feature>
<dbReference type="InterPro" id="IPR003593">
    <property type="entry name" value="AAA+_ATPase"/>
</dbReference>
<feature type="transmembrane region" description="Helical" evidence="9">
    <location>
        <begin position="339"/>
        <end position="360"/>
    </location>
</feature>